<dbReference type="PROSITE" id="PS51257">
    <property type="entry name" value="PROKAR_LIPOPROTEIN"/>
    <property type="match status" value="1"/>
</dbReference>
<evidence type="ECO:0000313" key="6">
    <source>
        <dbReference type="Proteomes" id="UP000648663"/>
    </source>
</evidence>
<reference evidence="3" key="1">
    <citation type="journal article" date="2014" name="Int. J. Syst. Evol. Microbiol.">
        <title>Complete genome of a new Firmicutes species belonging to the dominant human colonic microbiota ('Ruminococcus bicirculans') reveals two chromosomes and a selective capacity to utilize plant glucans.</title>
        <authorList>
            <consortium name="NISC Comparative Sequencing Program"/>
            <person name="Wegmann U."/>
            <person name="Louis P."/>
            <person name="Goesmann A."/>
            <person name="Henrissat B."/>
            <person name="Duncan S.H."/>
            <person name="Flint H.J."/>
        </authorList>
    </citation>
    <scope>NUCLEOTIDE SEQUENCE</scope>
    <source>
        <strain evidence="3">CGMCC 4.5581</strain>
    </source>
</reference>
<keyword evidence="2" id="KW-0732">Signal</keyword>
<name>A0A846LKV8_9ACTN</name>
<accession>A0A846LKV8</accession>
<evidence type="ECO:0000313" key="4">
    <source>
        <dbReference type="EMBL" id="NIH68137.1"/>
    </source>
</evidence>
<dbReference type="EMBL" id="JAAMPA010000001">
    <property type="protein sequence ID" value="NIH68137.1"/>
    <property type="molecule type" value="Genomic_DNA"/>
</dbReference>
<evidence type="ECO:0000313" key="3">
    <source>
        <dbReference type="EMBL" id="GGL80013.1"/>
    </source>
</evidence>
<reference evidence="6" key="2">
    <citation type="journal article" date="2019" name="Int. J. Syst. Evol. Microbiol.">
        <title>The Global Catalogue of Microorganisms (GCM) 10K type strain sequencing project: providing services to taxonomists for standard genome sequencing and annotation.</title>
        <authorList>
            <consortium name="The Broad Institute Genomics Platform"/>
            <consortium name="The Broad Institute Genome Sequencing Center for Infectious Disease"/>
            <person name="Wu L."/>
            <person name="Ma J."/>
        </authorList>
    </citation>
    <scope>NUCLEOTIDE SEQUENCE [LARGE SCALE GENOMIC DNA]</scope>
    <source>
        <strain evidence="6">CGMCC 4.5581</strain>
    </source>
</reference>
<organism evidence="4 5">
    <name type="scientific">Modestobacter marinus</name>
    <dbReference type="NCBI Taxonomy" id="477641"/>
    <lineage>
        <taxon>Bacteria</taxon>
        <taxon>Bacillati</taxon>
        <taxon>Actinomycetota</taxon>
        <taxon>Actinomycetes</taxon>
        <taxon>Geodermatophilales</taxon>
        <taxon>Geodermatophilaceae</taxon>
        <taxon>Modestobacter</taxon>
    </lineage>
</organism>
<sequence>MTRDHRRLRSERGRGRVLPLALVLAASAGLAGCGDDPPAVTPEVSAEELQDLRDDVSALEQRVEALESAPAPEPTAEPSATPTGTQPPAEVPPPFTDGEDVSVRGEVVGLIATTDIGTAFRLSTASGATVAVVSATPVQPLRLRDVVQVTGQATTVQPETFERDFGIAADVLLDDPAAFLDEQAGQVAIAADQVEPADDGPTG</sequence>
<feature type="chain" id="PRO_5039365054" evidence="2">
    <location>
        <begin position="32"/>
        <end position="203"/>
    </location>
</feature>
<reference evidence="3" key="4">
    <citation type="submission" date="2024-05" db="EMBL/GenBank/DDBJ databases">
        <authorList>
            <person name="Sun Q."/>
            <person name="Zhou Y."/>
        </authorList>
    </citation>
    <scope>NUCLEOTIDE SEQUENCE</scope>
    <source>
        <strain evidence="3">CGMCC 4.5581</strain>
    </source>
</reference>
<protein>
    <submittedName>
        <fullName evidence="4">Uncharacterized protein</fullName>
    </submittedName>
</protein>
<dbReference type="AlphaFoldDB" id="A0A846LKV8"/>
<feature type="region of interest" description="Disordered" evidence="1">
    <location>
        <begin position="63"/>
        <end position="100"/>
    </location>
</feature>
<keyword evidence="6" id="KW-1185">Reference proteome</keyword>
<proteinExistence type="predicted"/>
<reference evidence="4 5" key="3">
    <citation type="submission" date="2020-02" db="EMBL/GenBank/DDBJ databases">
        <title>Sequencing the genomes of 1000 actinobacteria strains.</title>
        <authorList>
            <person name="Klenk H.-P."/>
        </authorList>
    </citation>
    <scope>NUCLEOTIDE SEQUENCE [LARGE SCALE GENOMIC DNA]</scope>
    <source>
        <strain evidence="4 5">DSM 45201</strain>
    </source>
</reference>
<evidence type="ECO:0000256" key="1">
    <source>
        <dbReference type="SAM" id="MobiDB-lite"/>
    </source>
</evidence>
<evidence type="ECO:0000256" key="2">
    <source>
        <dbReference type="SAM" id="SignalP"/>
    </source>
</evidence>
<dbReference type="Proteomes" id="UP000552836">
    <property type="component" value="Unassembled WGS sequence"/>
</dbReference>
<dbReference type="EMBL" id="BMMI01000008">
    <property type="protein sequence ID" value="GGL80013.1"/>
    <property type="molecule type" value="Genomic_DNA"/>
</dbReference>
<feature type="signal peptide" evidence="2">
    <location>
        <begin position="1"/>
        <end position="31"/>
    </location>
</feature>
<dbReference type="Proteomes" id="UP000648663">
    <property type="component" value="Unassembled WGS sequence"/>
</dbReference>
<evidence type="ECO:0000313" key="5">
    <source>
        <dbReference type="Proteomes" id="UP000552836"/>
    </source>
</evidence>
<comment type="caution">
    <text evidence="4">The sequence shown here is derived from an EMBL/GenBank/DDBJ whole genome shotgun (WGS) entry which is preliminary data.</text>
</comment>
<feature type="compositionally biased region" description="Low complexity" evidence="1">
    <location>
        <begin position="66"/>
        <end position="83"/>
    </location>
</feature>
<gene>
    <name evidence="4" type="ORF">FB380_002583</name>
    <name evidence="3" type="ORF">GCM10011589_40330</name>
</gene>
<dbReference type="RefSeq" id="WP_188959673.1">
    <property type="nucleotide sequence ID" value="NZ_BAABJU010000005.1"/>
</dbReference>